<dbReference type="AlphaFoldDB" id="G3JJJ2"/>
<sequence>MGGDFSCVYKERASVFIHDQRSHTLKNLVGIRRPGAKLAVVPARRVRCRASGRLGWPVLSLFSAENSPWCALASSYSSFETHSRPPLCWWTPAMVLSLSRVLSQAFCPGSCRPLFVIAHLARYRASGVGSRVNVAYMEREGGAETSQWGSEAAALMDKMKMHLGMAAITNSYH</sequence>
<dbReference type="RefSeq" id="XP_006671444.1">
    <property type="nucleotide sequence ID" value="XM_006671381.1"/>
</dbReference>
<evidence type="ECO:0000313" key="2">
    <source>
        <dbReference type="Proteomes" id="UP000001610"/>
    </source>
</evidence>
<dbReference type="VEuPathDB" id="FungiDB:CCM_06240"/>
<reference evidence="1 2" key="1">
    <citation type="journal article" date="2011" name="Genome Biol.">
        <title>Genome sequence of the insect pathogenic fungus Cordyceps militaris, a valued traditional Chinese medicine.</title>
        <authorList>
            <person name="Zheng P."/>
            <person name="Xia Y."/>
            <person name="Xiao G."/>
            <person name="Xiong C."/>
            <person name="Hu X."/>
            <person name="Zhang S."/>
            <person name="Zheng H."/>
            <person name="Huang Y."/>
            <person name="Zhou Y."/>
            <person name="Wang S."/>
            <person name="Zhao G.P."/>
            <person name="Liu X."/>
            <person name="St Leger R.J."/>
            <person name="Wang C."/>
        </authorList>
    </citation>
    <scope>NUCLEOTIDE SEQUENCE [LARGE SCALE GENOMIC DNA]</scope>
    <source>
        <strain evidence="1 2">CM01</strain>
    </source>
</reference>
<name>G3JJJ2_CORMM</name>
<proteinExistence type="predicted"/>
<evidence type="ECO:0000313" key="1">
    <source>
        <dbReference type="EMBL" id="EGX92080.1"/>
    </source>
</evidence>
<protein>
    <submittedName>
        <fullName evidence="1">Uncharacterized protein</fullName>
    </submittedName>
</protein>
<dbReference type="HOGENOM" id="CLU_1547497_0_0_1"/>
<dbReference type="InParanoid" id="G3JJJ2"/>
<dbReference type="GeneID" id="18168255"/>
<dbReference type="EMBL" id="JH126402">
    <property type="protein sequence ID" value="EGX92080.1"/>
    <property type="molecule type" value="Genomic_DNA"/>
</dbReference>
<keyword evidence="2" id="KW-1185">Reference proteome</keyword>
<dbReference type="KEGG" id="cmt:CCM_06240"/>
<dbReference type="Proteomes" id="UP000001610">
    <property type="component" value="Unassembled WGS sequence"/>
</dbReference>
<accession>G3JJJ2</accession>
<gene>
    <name evidence="1" type="ORF">CCM_06240</name>
</gene>
<organism evidence="1 2">
    <name type="scientific">Cordyceps militaris (strain CM01)</name>
    <name type="common">Caterpillar fungus</name>
    <dbReference type="NCBI Taxonomy" id="983644"/>
    <lineage>
        <taxon>Eukaryota</taxon>
        <taxon>Fungi</taxon>
        <taxon>Dikarya</taxon>
        <taxon>Ascomycota</taxon>
        <taxon>Pezizomycotina</taxon>
        <taxon>Sordariomycetes</taxon>
        <taxon>Hypocreomycetidae</taxon>
        <taxon>Hypocreales</taxon>
        <taxon>Cordycipitaceae</taxon>
        <taxon>Cordyceps</taxon>
    </lineage>
</organism>